<dbReference type="Proteomes" id="UP001516023">
    <property type="component" value="Unassembled WGS sequence"/>
</dbReference>
<evidence type="ECO:0000313" key="4">
    <source>
        <dbReference type="Proteomes" id="UP001516023"/>
    </source>
</evidence>
<dbReference type="InterPro" id="IPR040503">
    <property type="entry name" value="TRHO_N"/>
</dbReference>
<dbReference type="PANTHER" id="PTHR43268:SF6">
    <property type="entry name" value="THIOSULFATE SULFURTRANSFERASE_RHODANESE-LIKE DOMAIN-CONTAINING PROTEIN 2"/>
    <property type="match status" value="1"/>
</dbReference>
<dbReference type="InterPro" id="IPR022111">
    <property type="entry name" value="Rhodanese_C"/>
</dbReference>
<proteinExistence type="predicted"/>
<dbReference type="PANTHER" id="PTHR43268">
    <property type="entry name" value="THIOSULFATE SULFURTRANSFERASE/RHODANESE-LIKE DOMAIN-CONTAINING PROTEIN 2"/>
    <property type="match status" value="1"/>
</dbReference>
<sequence length="1087" mass="121090">MLAATNPPSLNSCTDQHCILFYKYHPLTSSPATLEKYRIALEDLCRSLSLSGRILLGLSDNGEGINGTLAGRRDDLVVYVTCMLGKDYNDNDGPENTAEEREITRKHAAKTFRSVSKLFFGELGIPELTFDSENDFKWSSWSSSSPSDQGTNTSWFPDLNVKMVKEIISTGGAFSKITTKDTSVGYLTPKEWHNELKSLMQKHQQGLDSSEGCNGEDQVETVLIDVRNHKECQIGAFLPGVAIDPNTKTFAQFPKWVRDHSGGETSRANVSTSKTAVNTDTAASPPACTSLDNKRILLYCTGGIRCEKASAYIRQMVPQNKGVYHLKGGIHKYLEEFGTKGTKNDECLFVGKNFVFDRRGAVSGDDCLTCNEAEQSGENKLMVVGQCFYCNQPHDKFLPENICTVCREPVLVCSKCDAELFRKQRMLRGMDDSNLNDKEPHIRIELHCEDHFQLKTCYYTSLYGFSMQELNEQIEQLQMQSKQFEGIGKKGKQRRRTLRKQIEKIEAYIKTMDVSGSTRFQDELKCRNCGSIECDANCWGFHGGHLRMINKEKSKAITTDEGAEIRGDPVSQNQKQRVRTPSNHRPAKRLKREKELEEIEALQLCKAASEYRVNGLRVPPPKVRVLRSSVKGRWCGKTLRAVMSSEFREFADGNHSTNGDEPCGNWLDQIISANLLRINGIPVAKMSGNLSLNPILRNMDTLERIVHWHEPPISVPEKISLTKHILPDELFSPRKSTLLTDDASPNVDPPELYSINKPPSVPVHPAGPYYSNSLLLMVEAQENLRPMSLIPCHRIDRCTSGVLLCTDNPDVARIVQGMMSDSASCDSRKSSAIKKLYLARVKGKFPQSSSEFFSSSILDLNTSVVAAEWHGKTLEVCAPIAVKLSDYARCNDAATNKADEEVSSMMHRVVSPDGKHAISRFQLISYDPNSNLSLVSCCPITGRGHQLRVHLQAIGFPIQNDVAYGGMVDEGKSTEQEALSIQSMLDVSLSSCIHDKSVTIEEARSAMTMCRCCRYREEGVKASFQAAQLLCGGHIIDLHAYKYSISIKHEPTNDNGVGATVMEFTAALPNWVFAFGGVSPEDIDWIN</sequence>
<dbReference type="Gene3D" id="3.30.2350.10">
    <property type="entry name" value="Pseudouridine synthase"/>
    <property type="match status" value="1"/>
</dbReference>
<dbReference type="InterPro" id="IPR020936">
    <property type="entry name" value="TrhO"/>
</dbReference>
<keyword evidence="4" id="KW-1185">Reference proteome</keyword>
<dbReference type="InterPro" id="IPR036873">
    <property type="entry name" value="Rhodanese-like_dom_sf"/>
</dbReference>
<feature type="compositionally biased region" description="Polar residues" evidence="1">
    <location>
        <begin position="263"/>
        <end position="282"/>
    </location>
</feature>
<dbReference type="SUPFAM" id="SSF55120">
    <property type="entry name" value="Pseudouridine synthase"/>
    <property type="match status" value="1"/>
</dbReference>
<dbReference type="EMBL" id="JABMIG020000306">
    <property type="protein sequence ID" value="KAL3781776.1"/>
    <property type="molecule type" value="Genomic_DNA"/>
</dbReference>
<dbReference type="Pfam" id="PF17773">
    <property type="entry name" value="UPF0176_N"/>
    <property type="match status" value="1"/>
</dbReference>
<protein>
    <recommendedName>
        <fullName evidence="2">Rhodanese domain-containing protein</fullName>
    </recommendedName>
</protein>
<name>A0ABD3P345_9STRA</name>
<gene>
    <name evidence="3" type="ORF">HJC23_009206</name>
</gene>
<feature type="compositionally biased region" description="Polar residues" evidence="1">
    <location>
        <begin position="570"/>
        <end position="583"/>
    </location>
</feature>
<reference evidence="3 4" key="1">
    <citation type="journal article" date="2020" name="G3 (Bethesda)">
        <title>Improved Reference Genome for Cyclotella cryptica CCMP332, a Model for Cell Wall Morphogenesis, Salinity Adaptation, and Lipid Production in Diatoms (Bacillariophyta).</title>
        <authorList>
            <person name="Roberts W.R."/>
            <person name="Downey K.M."/>
            <person name="Ruck E.C."/>
            <person name="Traller J.C."/>
            <person name="Alverson A.J."/>
        </authorList>
    </citation>
    <scope>NUCLEOTIDE SEQUENCE [LARGE SCALE GENOMIC DNA]</scope>
    <source>
        <strain evidence="3 4">CCMP332</strain>
    </source>
</reference>
<dbReference type="SUPFAM" id="SSF52821">
    <property type="entry name" value="Rhodanese/Cell cycle control phosphatase"/>
    <property type="match status" value="1"/>
</dbReference>
<evidence type="ECO:0000256" key="1">
    <source>
        <dbReference type="SAM" id="MobiDB-lite"/>
    </source>
</evidence>
<feature type="region of interest" description="Disordered" evidence="1">
    <location>
        <begin position="261"/>
        <end position="283"/>
    </location>
</feature>
<dbReference type="Gene3D" id="3.40.250.10">
    <property type="entry name" value="Rhodanese-like domain"/>
    <property type="match status" value="1"/>
</dbReference>
<feature type="region of interest" description="Disordered" evidence="1">
    <location>
        <begin position="560"/>
        <end position="590"/>
    </location>
</feature>
<evidence type="ECO:0000259" key="2">
    <source>
        <dbReference type="PROSITE" id="PS50206"/>
    </source>
</evidence>
<dbReference type="InterPro" id="IPR006224">
    <property type="entry name" value="PsdUridine_synth_RluA-like_CS"/>
</dbReference>
<dbReference type="InterPro" id="IPR001763">
    <property type="entry name" value="Rhodanese-like_dom"/>
</dbReference>
<comment type="caution">
    <text evidence="3">The sequence shown here is derived from an EMBL/GenBank/DDBJ whole genome shotgun (WGS) entry which is preliminary data.</text>
</comment>
<feature type="domain" description="Rhodanese" evidence="2">
    <location>
        <begin position="293"/>
        <end position="342"/>
    </location>
</feature>
<evidence type="ECO:0000313" key="3">
    <source>
        <dbReference type="EMBL" id="KAL3781776.1"/>
    </source>
</evidence>
<organism evidence="3 4">
    <name type="scientific">Cyclotella cryptica</name>
    <dbReference type="NCBI Taxonomy" id="29204"/>
    <lineage>
        <taxon>Eukaryota</taxon>
        <taxon>Sar</taxon>
        <taxon>Stramenopiles</taxon>
        <taxon>Ochrophyta</taxon>
        <taxon>Bacillariophyta</taxon>
        <taxon>Coscinodiscophyceae</taxon>
        <taxon>Thalassiosirophycidae</taxon>
        <taxon>Stephanodiscales</taxon>
        <taxon>Stephanodiscaceae</taxon>
        <taxon>Cyclotella</taxon>
    </lineage>
</organism>
<dbReference type="PROSITE" id="PS50206">
    <property type="entry name" value="RHODANESE_3"/>
    <property type="match status" value="1"/>
</dbReference>
<accession>A0ABD3P345</accession>
<dbReference type="Pfam" id="PF12368">
    <property type="entry name" value="Rhodanese_C"/>
    <property type="match status" value="1"/>
</dbReference>
<dbReference type="AlphaFoldDB" id="A0ABD3P345"/>
<dbReference type="InterPro" id="IPR006145">
    <property type="entry name" value="PsdUridine_synth_RsuA/RluA"/>
</dbReference>
<dbReference type="GO" id="GO:0009982">
    <property type="term" value="F:pseudouridine synthase activity"/>
    <property type="evidence" value="ECO:0007669"/>
    <property type="project" value="UniProtKB-ARBA"/>
</dbReference>
<dbReference type="PROSITE" id="PS01129">
    <property type="entry name" value="PSI_RLU"/>
    <property type="match status" value="1"/>
</dbReference>
<dbReference type="Pfam" id="PF00849">
    <property type="entry name" value="PseudoU_synth_2"/>
    <property type="match status" value="1"/>
</dbReference>
<dbReference type="Gene3D" id="3.30.70.100">
    <property type="match status" value="1"/>
</dbReference>
<dbReference type="InterPro" id="IPR020103">
    <property type="entry name" value="PsdUridine_synth_cat_dom_sf"/>
</dbReference>